<evidence type="ECO:0000313" key="2">
    <source>
        <dbReference type="Proteomes" id="UP001335648"/>
    </source>
</evidence>
<dbReference type="AlphaFoldDB" id="A0AAN8BGA8"/>
<comment type="caution">
    <text evidence="1">The sequence shown here is derived from an EMBL/GenBank/DDBJ whole genome shotgun (WGS) entry which is preliminary data.</text>
</comment>
<gene>
    <name evidence="1" type="ORF">CesoFtcFv8_018239</name>
</gene>
<accession>A0AAN8BGA8</accession>
<reference evidence="1 2" key="1">
    <citation type="journal article" date="2023" name="Mol. Biol. Evol.">
        <title>Genomics of Secondarily Temperate Adaptation in the Only Non-Antarctic Icefish.</title>
        <authorList>
            <person name="Rivera-Colon A.G."/>
            <person name="Rayamajhi N."/>
            <person name="Minhas B.F."/>
            <person name="Madrigal G."/>
            <person name="Bilyk K.T."/>
            <person name="Yoon V."/>
            <person name="Hune M."/>
            <person name="Gregory S."/>
            <person name="Cheng C.H.C."/>
            <person name="Catchen J.M."/>
        </authorList>
    </citation>
    <scope>NUCLEOTIDE SEQUENCE [LARGE SCALE GENOMIC DNA]</scope>
    <source>
        <strain evidence="1">JC2023a</strain>
    </source>
</reference>
<dbReference type="EMBL" id="JAULUE010002060">
    <property type="protein sequence ID" value="KAK5884416.1"/>
    <property type="molecule type" value="Genomic_DNA"/>
</dbReference>
<dbReference type="Proteomes" id="UP001335648">
    <property type="component" value="Unassembled WGS sequence"/>
</dbReference>
<protein>
    <submittedName>
        <fullName evidence="1">Uncharacterized protein</fullName>
    </submittedName>
</protein>
<evidence type="ECO:0000313" key="1">
    <source>
        <dbReference type="EMBL" id="KAK5884416.1"/>
    </source>
</evidence>
<keyword evidence="2" id="KW-1185">Reference proteome</keyword>
<name>A0AAN8BGA8_9TELE</name>
<organism evidence="1 2">
    <name type="scientific">Champsocephalus esox</name>
    <name type="common">pike icefish</name>
    <dbReference type="NCBI Taxonomy" id="159716"/>
    <lineage>
        <taxon>Eukaryota</taxon>
        <taxon>Metazoa</taxon>
        <taxon>Chordata</taxon>
        <taxon>Craniata</taxon>
        <taxon>Vertebrata</taxon>
        <taxon>Euteleostomi</taxon>
        <taxon>Actinopterygii</taxon>
        <taxon>Neopterygii</taxon>
        <taxon>Teleostei</taxon>
        <taxon>Neoteleostei</taxon>
        <taxon>Acanthomorphata</taxon>
        <taxon>Eupercaria</taxon>
        <taxon>Perciformes</taxon>
        <taxon>Notothenioidei</taxon>
        <taxon>Channichthyidae</taxon>
        <taxon>Champsocephalus</taxon>
    </lineage>
</organism>
<proteinExistence type="predicted"/>
<sequence>MWRRLQQRSHGAAASNIMATSPHWLEVLVCETASSFFLSFSSFQLQVLQFYQPTRLLQPSGPLLCRMLRLFDLH</sequence>